<dbReference type="EMBL" id="JACXAE010000054">
    <property type="protein sequence ID" value="MBD2773553.1"/>
    <property type="molecule type" value="Genomic_DNA"/>
</dbReference>
<evidence type="ECO:0000313" key="1">
    <source>
        <dbReference type="EMBL" id="MBD2773553.1"/>
    </source>
</evidence>
<comment type="caution">
    <text evidence="1">The sequence shown here is derived from an EMBL/GenBank/DDBJ whole genome shotgun (WGS) entry which is preliminary data.</text>
</comment>
<name>A0A8J7BXX8_9CYAN</name>
<dbReference type="Proteomes" id="UP000629098">
    <property type="component" value="Unassembled WGS sequence"/>
</dbReference>
<organism evidence="1 2">
    <name type="scientific">Iningainema tapete BLCC-T55</name>
    <dbReference type="NCBI Taxonomy" id="2748662"/>
    <lineage>
        <taxon>Bacteria</taxon>
        <taxon>Bacillati</taxon>
        <taxon>Cyanobacteriota</taxon>
        <taxon>Cyanophyceae</taxon>
        <taxon>Nostocales</taxon>
        <taxon>Scytonemataceae</taxon>
        <taxon>Iningainema tapete</taxon>
    </lineage>
</organism>
<dbReference type="RefSeq" id="WP_190829485.1">
    <property type="nucleotide sequence ID" value="NZ_CAWPPI010000054.1"/>
</dbReference>
<evidence type="ECO:0000313" key="2">
    <source>
        <dbReference type="Proteomes" id="UP000629098"/>
    </source>
</evidence>
<dbReference type="AlphaFoldDB" id="A0A8J7BXX8"/>
<gene>
    <name evidence="1" type="ORF">ICL16_16095</name>
</gene>
<sequence>MTGVGTFDTDPTLFGLEGFPIGSVIYFGSSNNQLFAYGGGIGTLDFATGLITGSTTEIITVRYSLWV</sequence>
<reference evidence="1" key="1">
    <citation type="submission" date="2020-09" db="EMBL/GenBank/DDBJ databases">
        <title>Iningainema tapete sp. nov. (Scytonemataceae, Cyanobacteria) from greenhouses in central Florida (USA) produces two types of nodularin with biosynthetic potential for microcystin-LR and anabaenopeptins.</title>
        <authorList>
            <person name="Berthold D.E."/>
            <person name="Lefler F.W."/>
            <person name="Huang I.-S."/>
            <person name="Abdulla H."/>
            <person name="Zimba P.V."/>
            <person name="Laughinghouse H.D. IV."/>
        </authorList>
    </citation>
    <scope>NUCLEOTIDE SEQUENCE</scope>
    <source>
        <strain evidence="1">BLCCT55</strain>
    </source>
</reference>
<accession>A0A8J7BXX8</accession>
<protein>
    <submittedName>
        <fullName evidence="1">Uncharacterized protein</fullName>
    </submittedName>
</protein>
<proteinExistence type="predicted"/>
<keyword evidence="2" id="KW-1185">Reference proteome</keyword>